<evidence type="ECO:0000256" key="4">
    <source>
        <dbReference type="ARBA" id="ARBA00023125"/>
    </source>
</evidence>
<keyword evidence="6" id="KW-0814">Transposable element</keyword>
<dbReference type="Pfam" id="PF00872">
    <property type="entry name" value="Transposase_mut"/>
    <property type="match status" value="1"/>
</dbReference>
<evidence type="ECO:0000256" key="3">
    <source>
        <dbReference type="ARBA" id="ARBA00022578"/>
    </source>
</evidence>
<accession>A0AB33HYS1</accession>
<keyword evidence="7" id="KW-1133">Transmembrane helix</keyword>
<dbReference type="Proteomes" id="UP000281900">
    <property type="component" value="Chromosome"/>
</dbReference>
<name>A0AB33HYS1_ECOLX</name>
<keyword evidence="5 6" id="KW-0233">DNA recombination</keyword>
<sequence length="192" mass="22031">MTGGIAQKVNDPHGSPSESCCFIRPLKPSVSVSIAEDQLLLLIYSVFTCPDEILFNHNIDYIENIFFAIIKNIYMWNRSILDGSLSTLVYLIFFLLVSLCHADKILCFSLFGCCLYYDKSIIYTTNAIESLNSVIRHAIKKRKVFPTDDSVKKVVWLAIQAASQKWTMPLRDWRMAMSRFIIEFGDRLDGHF</sequence>
<evidence type="ECO:0000313" key="9">
    <source>
        <dbReference type="Proteomes" id="UP000281900"/>
    </source>
</evidence>
<evidence type="ECO:0000313" key="8">
    <source>
        <dbReference type="EMBL" id="BBF52851.1"/>
    </source>
</evidence>
<dbReference type="PANTHER" id="PTHR33217:SF5">
    <property type="entry name" value="MUTATOR FAMILY TRANSPOSASE"/>
    <property type="match status" value="1"/>
</dbReference>
<gene>
    <name evidence="8" type="ORF">E2863_01348</name>
</gene>
<keyword evidence="4 6" id="KW-0238">DNA-binding</keyword>
<dbReference type="GO" id="GO:0006313">
    <property type="term" value="P:DNA transposition"/>
    <property type="evidence" value="ECO:0007669"/>
    <property type="project" value="UniProtKB-UniRule"/>
</dbReference>
<feature type="transmembrane region" description="Helical" evidence="7">
    <location>
        <begin position="80"/>
        <end position="99"/>
    </location>
</feature>
<keyword evidence="7" id="KW-0472">Membrane</keyword>
<keyword evidence="7" id="KW-0812">Transmembrane</keyword>
<dbReference type="EMBL" id="AP018802">
    <property type="protein sequence ID" value="BBF52851.1"/>
    <property type="molecule type" value="Genomic_DNA"/>
</dbReference>
<dbReference type="GO" id="GO:0003677">
    <property type="term" value="F:DNA binding"/>
    <property type="evidence" value="ECO:0007669"/>
    <property type="project" value="UniProtKB-UniRule"/>
</dbReference>
<keyword evidence="3 6" id="KW-0815">Transposition</keyword>
<evidence type="ECO:0000256" key="1">
    <source>
        <dbReference type="ARBA" id="ARBA00002190"/>
    </source>
</evidence>
<evidence type="ECO:0000256" key="7">
    <source>
        <dbReference type="SAM" id="Phobius"/>
    </source>
</evidence>
<dbReference type="GO" id="GO:0004803">
    <property type="term" value="F:transposase activity"/>
    <property type="evidence" value="ECO:0007669"/>
    <property type="project" value="UniProtKB-UniRule"/>
</dbReference>
<comment type="function">
    <text evidence="1 6">Required for the transposition of the insertion element.</text>
</comment>
<dbReference type="AlphaFoldDB" id="A0AB33HYS1"/>
<dbReference type="InterPro" id="IPR001207">
    <property type="entry name" value="Transposase_mutator"/>
</dbReference>
<protein>
    <recommendedName>
        <fullName evidence="6">Mutator family transposase</fullName>
    </recommendedName>
</protein>
<proteinExistence type="inferred from homology"/>
<comment type="similarity">
    <text evidence="2 6">Belongs to the transposase mutator family.</text>
</comment>
<evidence type="ECO:0000256" key="6">
    <source>
        <dbReference type="RuleBase" id="RU365089"/>
    </source>
</evidence>
<reference evidence="8 9" key="1">
    <citation type="submission" date="2018-07" db="EMBL/GenBank/DDBJ databases">
        <title>Genomic analysis of colistin resistant EHEC isolated from cattle in Japan.</title>
        <authorList>
            <person name="Kusumoto M."/>
            <person name="Misumi W."/>
            <person name="Ogura Y."/>
            <person name="Hayashi T."/>
            <person name="Akiba M."/>
        </authorList>
    </citation>
    <scope>NUCLEOTIDE SEQUENCE [LARGE SCALE GENOMIC DNA]</scope>
    <source>
        <strain evidence="8 9">E2863</strain>
    </source>
</reference>
<evidence type="ECO:0000256" key="2">
    <source>
        <dbReference type="ARBA" id="ARBA00010961"/>
    </source>
</evidence>
<dbReference type="PANTHER" id="PTHR33217">
    <property type="entry name" value="TRANSPOSASE FOR INSERTION SEQUENCE ELEMENT IS1081"/>
    <property type="match status" value="1"/>
</dbReference>
<evidence type="ECO:0000256" key="5">
    <source>
        <dbReference type="ARBA" id="ARBA00023172"/>
    </source>
</evidence>
<organism evidence="8 9">
    <name type="scientific">Escherichia coli</name>
    <dbReference type="NCBI Taxonomy" id="562"/>
    <lineage>
        <taxon>Bacteria</taxon>
        <taxon>Pseudomonadati</taxon>
        <taxon>Pseudomonadota</taxon>
        <taxon>Gammaproteobacteria</taxon>
        <taxon>Enterobacterales</taxon>
        <taxon>Enterobacteriaceae</taxon>
        <taxon>Escherichia</taxon>
    </lineage>
</organism>